<reference evidence="2" key="1">
    <citation type="submission" date="2017-05" db="UniProtKB">
        <authorList>
            <consortium name="EnsemblMetazoa"/>
        </authorList>
    </citation>
    <scope>IDENTIFICATION</scope>
</reference>
<evidence type="ECO:0000256" key="1">
    <source>
        <dbReference type="SAM" id="MobiDB-lite"/>
    </source>
</evidence>
<dbReference type="EnsemblMetazoa" id="Aqu2.1.21637_001">
    <property type="protein sequence ID" value="Aqu2.1.21637_001"/>
    <property type="gene ID" value="Aqu2.1.21637"/>
</dbReference>
<dbReference type="InParanoid" id="A0A1X7U1X0"/>
<proteinExistence type="predicted"/>
<protein>
    <submittedName>
        <fullName evidence="2">Uncharacterized protein</fullName>
    </submittedName>
</protein>
<name>A0A1X7U1X0_AMPQE</name>
<feature type="compositionally biased region" description="Low complexity" evidence="1">
    <location>
        <begin position="113"/>
        <end position="123"/>
    </location>
</feature>
<sequence>MDIPVAVLRKEKEKPLPHPFIFPVNYRPEVEMCLKSGKMTKEARKQLLTSVASCMFSYKRYPTKEEFIQLAMEIIRKYPFMKSLTGTPSGAIVQTLINCFKEFRRHETVQKPSSSQSSGSTSSNIKPTVLPPPTIPAGEDETSFERQ</sequence>
<dbReference type="AlphaFoldDB" id="A0A1X7U1X0"/>
<organism evidence="2">
    <name type="scientific">Amphimedon queenslandica</name>
    <name type="common">Sponge</name>
    <dbReference type="NCBI Taxonomy" id="400682"/>
    <lineage>
        <taxon>Eukaryota</taxon>
        <taxon>Metazoa</taxon>
        <taxon>Porifera</taxon>
        <taxon>Demospongiae</taxon>
        <taxon>Heteroscleromorpha</taxon>
        <taxon>Haplosclerida</taxon>
        <taxon>Niphatidae</taxon>
        <taxon>Amphimedon</taxon>
    </lineage>
</organism>
<evidence type="ECO:0000313" key="2">
    <source>
        <dbReference type="EnsemblMetazoa" id="Aqu2.1.21637_001"/>
    </source>
</evidence>
<feature type="region of interest" description="Disordered" evidence="1">
    <location>
        <begin position="107"/>
        <end position="147"/>
    </location>
</feature>
<accession>A0A1X7U1X0</accession>
<dbReference type="OrthoDB" id="10049949at2759"/>
<feature type="compositionally biased region" description="Acidic residues" evidence="1">
    <location>
        <begin position="138"/>
        <end position="147"/>
    </location>
</feature>